<dbReference type="STRING" id="246409.I1BPK4"/>
<dbReference type="eggNOG" id="KOG0017">
    <property type="taxonomic scope" value="Eukaryota"/>
</dbReference>
<evidence type="ECO:0000313" key="2">
    <source>
        <dbReference type="EMBL" id="EIE78134.1"/>
    </source>
</evidence>
<organism evidence="2 3">
    <name type="scientific">Rhizopus delemar (strain RA 99-880 / ATCC MYA-4621 / FGSC 9543 / NRRL 43880)</name>
    <name type="common">Mucormycosis agent</name>
    <name type="synonym">Rhizopus arrhizus var. delemar</name>
    <dbReference type="NCBI Taxonomy" id="246409"/>
    <lineage>
        <taxon>Eukaryota</taxon>
        <taxon>Fungi</taxon>
        <taxon>Fungi incertae sedis</taxon>
        <taxon>Mucoromycota</taxon>
        <taxon>Mucoromycotina</taxon>
        <taxon>Mucoromycetes</taxon>
        <taxon>Mucorales</taxon>
        <taxon>Mucorineae</taxon>
        <taxon>Rhizopodaceae</taxon>
        <taxon>Rhizopus</taxon>
    </lineage>
</organism>
<dbReference type="RefSeq" id="XP_067513530.1">
    <property type="nucleotide sequence ID" value="XM_067657429.1"/>
</dbReference>
<dbReference type="OrthoDB" id="2435678at2759"/>
<evidence type="ECO:0000259" key="1">
    <source>
        <dbReference type="PROSITE" id="PS50878"/>
    </source>
</evidence>
<protein>
    <recommendedName>
        <fullName evidence="1">Reverse transcriptase domain-containing protein</fullName>
    </recommendedName>
</protein>
<dbReference type="InParanoid" id="I1BPK4"/>
<reference evidence="2 3" key="1">
    <citation type="journal article" date="2009" name="PLoS Genet.">
        <title>Genomic analysis of the basal lineage fungus Rhizopus oryzae reveals a whole-genome duplication.</title>
        <authorList>
            <person name="Ma L.-J."/>
            <person name="Ibrahim A.S."/>
            <person name="Skory C."/>
            <person name="Grabherr M.G."/>
            <person name="Burger G."/>
            <person name="Butler M."/>
            <person name="Elias M."/>
            <person name="Idnurm A."/>
            <person name="Lang B.F."/>
            <person name="Sone T."/>
            <person name="Abe A."/>
            <person name="Calvo S.E."/>
            <person name="Corrochano L.M."/>
            <person name="Engels R."/>
            <person name="Fu J."/>
            <person name="Hansberg W."/>
            <person name="Kim J.-M."/>
            <person name="Kodira C.D."/>
            <person name="Koehrsen M.J."/>
            <person name="Liu B."/>
            <person name="Miranda-Saavedra D."/>
            <person name="O'Leary S."/>
            <person name="Ortiz-Castellanos L."/>
            <person name="Poulter R."/>
            <person name="Rodriguez-Romero J."/>
            <person name="Ruiz-Herrera J."/>
            <person name="Shen Y.-Q."/>
            <person name="Zeng Q."/>
            <person name="Galagan J."/>
            <person name="Birren B.W."/>
            <person name="Cuomo C.A."/>
            <person name="Wickes B.L."/>
        </authorList>
    </citation>
    <scope>NUCLEOTIDE SEQUENCE [LARGE SCALE GENOMIC DNA]</scope>
    <source>
        <strain evidence="3">RA 99-880 / ATCC MYA-4621 / FGSC 9543 / NRRL 43880</strain>
    </source>
</reference>
<keyword evidence="3" id="KW-1185">Reference proteome</keyword>
<dbReference type="CDD" id="cd01647">
    <property type="entry name" value="RT_LTR"/>
    <property type="match status" value="1"/>
</dbReference>
<dbReference type="Proteomes" id="UP000009138">
    <property type="component" value="Unassembled WGS sequence"/>
</dbReference>
<dbReference type="SUPFAM" id="SSF56672">
    <property type="entry name" value="DNA/RNA polymerases"/>
    <property type="match status" value="1"/>
</dbReference>
<dbReference type="GeneID" id="93609810"/>
<feature type="domain" description="Reverse transcriptase" evidence="1">
    <location>
        <begin position="86"/>
        <end position="228"/>
    </location>
</feature>
<sequence length="228" mass="26299">MVEPLKKHLFSKLEVGEVDKEIIIELRRLLNKYKEIFDWDNDTIGHTKLLKHKIIIEDNAHPISHRPYRISPIEAEYLQKELDKYCKLGVIAPSNSPWAAPVILVKKKNGDYRMVIDYRKLNAITKKDAYPLPRIDDLLDTLGKAKIFSALDMRAGFHQVPLEQDSKELTAFTTKFGTYHYNTLPMGLVNSPATFQRLIDLCFRPLINKCLVAYSGWKNGSNVFNLQL</sequence>
<name>I1BPK4_RHIO9</name>
<dbReference type="AlphaFoldDB" id="I1BPK4"/>
<evidence type="ECO:0000313" key="3">
    <source>
        <dbReference type="Proteomes" id="UP000009138"/>
    </source>
</evidence>
<dbReference type="Gene3D" id="3.10.10.10">
    <property type="entry name" value="HIV Type 1 Reverse Transcriptase, subunit A, domain 1"/>
    <property type="match status" value="1"/>
</dbReference>
<dbReference type="OMA" id="RNQSPFE"/>
<dbReference type="PANTHER" id="PTHR24559:SF444">
    <property type="entry name" value="REVERSE TRANSCRIPTASE DOMAIN-CONTAINING PROTEIN"/>
    <property type="match status" value="1"/>
</dbReference>
<dbReference type="VEuPathDB" id="FungiDB:RO3G_02838"/>
<dbReference type="InterPro" id="IPR053134">
    <property type="entry name" value="RNA-dir_DNA_polymerase"/>
</dbReference>
<dbReference type="PANTHER" id="PTHR24559">
    <property type="entry name" value="TRANSPOSON TY3-I GAG-POL POLYPROTEIN"/>
    <property type="match status" value="1"/>
</dbReference>
<dbReference type="EMBL" id="CH476733">
    <property type="protein sequence ID" value="EIE78134.1"/>
    <property type="molecule type" value="Genomic_DNA"/>
</dbReference>
<gene>
    <name evidence="2" type="ORF">RO3G_02838</name>
</gene>
<dbReference type="InterPro" id="IPR000477">
    <property type="entry name" value="RT_dom"/>
</dbReference>
<proteinExistence type="predicted"/>
<dbReference type="PROSITE" id="PS50878">
    <property type="entry name" value="RT_POL"/>
    <property type="match status" value="1"/>
</dbReference>
<accession>I1BPK4</accession>
<dbReference type="Pfam" id="PF00078">
    <property type="entry name" value="RVT_1"/>
    <property type="match status" value="1"/>
</dbReference>
<dbReference type="InterPro" id="IPR043502">
    <property type="entry name" value="DNA/RNA_pol_sf"/>
</dbReference>